<protein>
    <submittedName>
        <fullName evidence="1">Uncharacterized protein</fullName>
    </submittedName>
</protein>
<dbReference type="GeneID" id="72466938"/>
<dbReference type="RefSeq" id="WP_223928968.1">
    <property type="nucleotide sequence ID" value="NZ_BPTU01000001.1"/>
</dbReference>
<keyword evidence="2" id="KW-1185">Reference proteome</keyword>
<evidence type="ECO:0000313" key="1">
    <source>
        <dbReference type="EMBL" id="GJG59019.1"/>
    </source>
</evidence>
<reference evidence="1" key="1">
    <citation type="journal article" date="2022" name="Int. J. Syst. Evol. Microbiol.">
        <title>Prevotella lacticifex sp. nov., isolated from the rumen of cows.</title>
        <authorList>
            <person name="Shinkai T."/>
            <person name="Ikeyama N."/>
            <person name="Kumagai M."/>
            <person name="Ohmori H."/>
            <person name="Sakamoto M."/>
            <person name="Ohkuma M."/>
            <person name="Mitsumori M."/>
        </authorList>
    </citation>
    <scope>NUCLEOTIDE SEQUENCE</scope>
    <source>
        <strain evidence="1">R5076</strain>
    </source>
</reference>
<dbReference type="AlphaFoldDB" id="A0A9R1CAM5"/>
<dbReference type="EMBL" id="BPUB01000002">
    <property type="protein sequence ID" value="GJG59019.1"/>
    <property type="molecule type" value="Genomic_DNA"/>
</dbReference>
<sequence length="160" mass="19093">MEDYSLFSRDTEVVTAELNKTKWLPFIGKEKVLRLITSLTNRWAELYRVKRIEDNKNVLSRLQELDRNYQEREEFRMQLLVKTLEEYKKSFIKKSECAFCMAVCKEIATSRKNGALCSCGRRSRYIKQLEESIGSLMEEKTESLIKEYQEGPKWEERTKK</sequence>
<comment type="caution">
    <text evidence="1">The sequence shown here is derived from an EMBL/GenBank/DDBJ whole genome shotgun (WGS) entry which is preliminary data.</text>
</comment>
<name>A0A9R1CAM5_9BACT</name>
<dbReference type="Proteomes" id="UP000825483">
    <property type="component" value="Unassembled WGS sequence"/>
</dbReference>
<proteinExistence type="predicted"/>
<gene>
    <name evidence="1" type="ORF">PRLR5076_18700</name>
</gene>
<evidence type="ECO:0000313" key="2">
    <source>
        <dbReference type="Proteomes" id="UP000825483"/>
    </source>
</evidence>
<organism evidence="1 2">
    <name type="scientific">Prevotella lacticifex</name>
    <dbReference type="NCBI Taxonomy" id="2854755"/>
    <lineage>
        <taxon>Bacteria</taxon>
        <taxon>Pseudomonadati</taxon>
        <taxon>Bacteroidota</taxon>
        <taxon>Bacteroidia</taxon>
        <taxon>Bacteroidales</taxon>
        <taxon>Prevotellaceae</taxon>
        <taxon>Prevotella</taxon>
    </lineage>
</organism>
<accession>A0A9R1CAM5</accession>